<evidence type="ECO:0000256" key="15">
    <source>
        <dbReference type="PIRSR" id="PIRSR037090-50"/>
    </source>
</evidence>
<keyword evidence="15" id="KW-1015">Disulfide bond</keyword>
<organism evidence="20 21">
    <name type="scientific">Nelumbo nucifera</name>
    <name type="common">Sacred lotus</name>
    <dbReference type="NCBI Taxonomy" id="4432"/>
    <lineage>
        <taxon>Eukaryota</taxon>
        <taxon>Viridiplantae</taxon>
        <taxon>Streptophyta</taxon>
        <taxon>Embryophyta</taxon>
        <taxon>Tracheophyta</taxon>
        <taxon>Spermatophyta</taxon>
        <taxon>Magnoliopsida</taxon>
        <taxon>Proteales</taxon>
        <taxon>Nelumbonaceae</taxon>
        <taxon>Nelumbo</taxon>
    </lineage>
</organism>
<sequence length="1056" mass="118508">MVSMNHLLLFSFISLSLCSATAAQNRTLRPNALVHVGVVLDFNSQVGKMAQSCISMAVSDFYARNSHYKTRMVLHTRDSKNDVLTAASVELHVPILSTLVIWCDNMSAIVLTSNPIFHARSKHIEVDYYFIQKQVAHNLLDVRHVPSHGQLADLFTKSLPATHLLHLHHKLHDGVAACSTKFTSYEHGFHFPYCCRITLPSFPSPYFLDLMKDVKVQAIIGPQTSSQAKFVAYFSQRFQLPIISFSATSPSLSPDKTSYFLRTSQDDSVQVKAISAIIQRCGWKAVVLIYEDTDYGNGIIPYFVDAFHEIDTRISYRSAISSSGNGSQILMELNKLMNMPTMVFVVHMRASLGSLLFTWAKKIGMMSEGYAWIVTDGLSSLLDPMNSVAIDSMEGVLGVRPYVSMSKELEDFKFRWKSKFNIENPSNQITELSLFGMWAYDTVQALAMAIERVGPMHPRSFKHHENLTEFANFGVTLMGPKLLKMIQDTGFRGLSGEFNLVNGQLQASVFEIFNVVCKGERMIGFWTPANGISRELNGTSKRMCLNSMDALRTIIWPGDSTTIPKGWVIPTNGNKLRVGIPVTRGFTEFVKVDFDPCTNKTTVSGFSIDVFNAVMEALPFAVPYVFVPFMTSNGRSAGSYDELLYQIYLQEFDAVVGDVTIIANRSLYVDFTLPYTESGVAMVMPIKDDHRKNAWIFFKPLTWDLWLTICLAFIFTGIVVWVLEHRINTEFRGSPGQQLGMIFWFSFSTLVFAHGQKVINNFSRFMLIIWMFVVFVLAQSYTASLTSMLTVQQLQPTVTDVKELIKNGYYVGYQKNSFILGLLKRMNLDESKLRPYTSSEYDEALSKGSQNGGVAAIVDEIPYIKLFLAKHCSKYTIVGPTYKTDGFGFAFPMGSPLVSYVSRAILNITEGDKMNMIEQKWLGNQSSCEDQGSTVSSNSLSLSSFWGLFLITGVASAFSLLIFLISFIYKHRNILTDIGSGKSLWRRLVTMAKYFDQKDFSQTTGSMAQQIMEIRVVQDFSYLDDASQNSSNISDQTAQNSILKGEEEDGNLFSAE</sequence>
<dbReference type="GO" id="GO:0038023">
    <property type="term" value="F:signaling receptor activity"/>
    <property type="evidence" value="ECO:0000318"/>
    <property type="project" value="GO_Central"/>
</dbReference>
<feature type="signal peptide" evidence="18">
    <location>
        <begin position="1"/>
        <end position="23"/>
    </location>
</feature>
<keyword evidence="11" id="KW-0325">Glycoprotein</keyword>
<feature type="disulfide bond" evidence="15">
    <location>
        <begin position="872"/>
        <end position="928"/>
    </location>
</feature>
<evidence type="ECO:0000256" key="10">
    <source>
        <dbReference type="ARBA" id="ARBA00023170"/>
    </source>
</evidence>
<protein>
    <submittedName>
        <fullName evidence="21">Glutamate receptor 2.7-like</fullName>
    </submittedName>
</protein>
<feature type="chain" id="PRO_5010537539" evidence="18">
    <location>
        <begin position="24"/>
        <end position="1056"/>
    </location>
</feature>
<evidence type="ECO:0000256" key="4">
    <source>
        <dbReference type="ARBA" id="ARBA00022448"/>
    </source>
</evidence>
<keyword evidence="8" id="KW-0406">Ion transport</keyword>
<name>A0A1U8AS57_NELNU</name>
<dbReference type="FunFam" id="1.10.287.70:FF:000037">
    <property type="entry name" value="Glutamate receptor"/>
    <property type="match status" value="1"/>
</dbReference>
<dbReference type="Proteomes" id="UP000189703">
    <property type="component" value="Unplaced"/>
</dbReference>
<evidence type="ECO:0000256" key="18">
    <source>
        <dbReference type="SAM" id="SignalP"/>
    </source>
</evidence>
<dbReference type="PRINTS" id="PR00248">
    <property type="entry name" value="GPCRMGR"/>
</dbReference>
<accession>A0A1U8AS57</accession>
<dbReference type="SMART" id="SM00079">
    <property type="entry name" value="PBPe"/>
    <property type="match status" value="1"/>
</dbReference>
<dbReference type="FunCoup" id="A0A1U8AS57">
    <property type="interactions" value="180"/>
</dbReference>
<dbReference type="InterPro" id="IPR028082">
    <property type="entry name" value="Peripla_BP_I"/>
</dbReference>
<evidence type="ECO:0000256" key="5">
    <source>
        <dbReference type="ARBA" id="ARBA00022692"/>
    </source>
</evidence>
<dbReference type="FunFam" id="3.40.50.2300:FF:000188">
    <property type="entry name" value="Glutamate receptor"/>
    <property type="match status" value="1"/>
</dbReference>
<dbReference type="Pfam" id="PF01094">
    <property type="entry name" value="ANF_receptor"/>
    <property type="match status" value="1"/>
</dbReference>
<evidence type="ECO:0000256" key="13">
    <source>
        <dbReference type="ARBA" id="ARBA00023303"/>
    </source>
</evidence>
<keyword evidence="9 17" id="KW-0472">Membrane</keyword>
<dbReference type="GeneID" id="104606995"/>
<evidence type="ECO:0000256" key="8">
    <source>
        <dbReference type="ARBA" id="ARBA00023065"/>
    </source>
</evidence>
<dbReference type="PANTHER" id="PTHR34836:SF1">
    <property type="entry name" value="OS09G0428600 PROTEIN"/>
    <property type="match status" value="1"/>
</dbReference>
<dbReference type="Gene3D" id="3.40.190.10">
    <property type="entry name" value="Periplasmic binding protein-like II"/>
    <property type="match status" value="2"/>
</dbReference>
<dbReference type="PANTHER" id="PTHR34836">
    <property type="entry name" value="OS06G0188250 PROTEIN"/>
    <property type="match status" value="1"/>
</dbReference>
<dbReference type="SUPFAM" id="SSF53822">
    <property type="entry name" value="Periplasmic binding protein-like I"/>
    <property type="match status" value="1"/>
</dbReference>
<dbReference type="InterPro" id="IPR000337">
    <property type="entry name" value="GPCR_3"/>
</dbReference>
<feature type="transmembrane region" description="Helical" evidence="17">
    <location>
        <begin position="765"/>
        <end position="783"/>
    </location>
</feature>
<keyword evidence="5 17" id="KW-0812">Transmembrane</keyword>
<dbReference type="InterPro" id="IPR044440">
    <property type="entry name" value="GABAb_receptor_plant_PBP1"/>
</dbReference>
<gene>
    <name evidence="21" type="primary">LOC104606995</name>
</gene>
<evidence type="ECO:0000256" key="7">
    <source>
        <dbReference type="ARBA" id="ARBA00022989"/>
    </source>
</evidence>
<dbReference type="InterPro" id="IPR017103">
    <property type="entry name" value="Iontropic_Glu_rcpt_pln"/>
</dbReference>
<feature type="transmembrane region" description="Helical" evidence="17">
    <location>
        <begin position="945"/>
        <end position="969"/>
    </location>
</feature>
<dbReference type="InterPro" id="IPR015683">
    <property type="entry name" value="Ionotropic_Glu_rcpt"/>
</dbReference>
<evidence type="ECO:0000313" key="21">
    <source>
        <dbReference type="RefSeq" id="XP_010270778.2"/>
    </source>
</evidence>
<comment type="similarity">
    <text evidence="2">Belongs to the glutamate-gated ion channel (TC 1.A.10.1) family.</text>
</comment>
<dbReference type="FunFam" id="3.40.190.10:FF:000103">
    <property type="entry name" value="Glutamate receptor"/>
    <property type="match status" value="1"/>
</dbReference>
<dbReference type="CDD" id="cd09272">
    <property type="entry name" value="RNase_HI_RT_Ty1"/>
    <property type="match status" value="1"/>
</dbReference>
<dbReference type="CDD" id="cd19990">
    <property type="entry name" value="PBP1_GABAb_receptor_plant"/>
    <property type="match status" value="1"/>
</dbReference>
<dbReference type="FunFam" id="3.40.50.2300:FF:000310">
    <property type="entry name" value="Glutamate receptor"/>
    <property type="match status" value="1"/>
</dbReference>
<feature type="domain" description="Ionotropic glutamate receptor C-terminal" evidence="19">
    <location>
        <begin position="575"/>
        <end position="924"/>
    </location>
</feature>
<reference evidence="21" key="1">
    <citation type="submission" date="2025-08" db="UniProtKB">
        <authorList>
            <consortium name="RefSeq"/>
        </authorList>
    </citation>
    <scope>IDENTIFICATION</scope>
</reference>
<dbReference type="Gene3D" id="1.10.287.70">
    <property type="match status" value="1"/>
</dbReference>
<dbReference type="GO" id="GO:0005886">
    <property type="term" value="C:plasma membrane"/>
    <property type="evidence" value="ECO:0000318"/>
    <property type="project" value="GO_Central"/>
</dbReference>
<evidence type="ECO:0000256" key="12">
    <source>
        <dbReference type="ARBA" id="ARBA00023286"/>
    </source>
</evidence>
<evidence type="ECO:0000256" key="9">
    <source>
        <dbReference type="ARBA" id="ARBA00023136"/>
    </source>
</evidence>
<evidence type="ECO:0000256" key="3">
    <source>
        <dbReference type="ARBA" id="ARBA00011095"/>
    </source>
</evidence>
<dbReference type="SMR" id="A0A1U8AS57"/>
<dbReference type="InParanoid" id="A0A1U8AS57"/>
<dbReference type="InterPro" id="IPR019594">
    <property type="entry name" value="Glu/Gly-bd"/>
</dbReference>
<dbReference type="AlphaFoldDB" id="A0A1U8AS57"/>
<keyword evidence="7 17" id="KW-1133">Transmembrane helix</keyword>
<dbReference type="Gene3D" id="3.40.50.2300">
    <property type="match status" value="3"/>
</dbReference>
<comment type="function">
    <text evidence="14">Glutamate-gated receptor that probably acts as a non-selective cation channel. May be involved in light-signal transduction and calcium homeostasis via the regulation of calcium influx into cells.</text>
</comment>
<keyword evidence="13" id="KW-0407">Ion channel</keyword>
<dbReference type="Pfam" id="PF10613">
    <property type="entry name" value="Lig_chan-Glu_bd"/>
    <property type="match status" value="1"/>
</dbReference>
<dbReference type="SUPFAM" id="SSF53850">
    <property type="entry name" value="Periplasmic binding protein-like II"/>
    <property type="match status" value="1"/>
</dbReference>
<evidence type="ECO:0000256" key="2">
    <source>
        <dbReference type="ARBA" id="ARBA00008685"/>
    </source>
</evidence>
<feature type="region of interest" description="Disordered" evidence="16">
    <location>
        <begin position="1028"/>
        <end position="1056"/>
    </location>
</feature>
<feature type="transmembrane region" description="Helical" evidence="17">
    <location>
        <begin position="701"/>
        <end position="723"/>
    </location>
</feature>
<evidence type="ECO:0000256" key="1">
    <source>
        <dbReference type="ARBA" id="ARBA00004141"/>
    </source>
</evidence>
<dbReference type="InterPro" id="IPR001828">
    <property type="entry name" value="ANF_lig-bd_rcpt"/>
</dbReference>
<proteinExistence type="inferred from homology"/>
<dbReference type="KEGG" id="nnu:104606995"/>
<evidence type="ECO:0000256" key="14">
    <source>
        <dbReference type="ARBA" id="ARBA00049638"/>
    </source>
</evidence>
<dbReference type="OrthoDB" id="5984008at2759"/>
<dbReference type="GO" id="GO:0004930">
    <property type="term" value="F:G protein-coupled receptor activity"/>
    <property type="evidence" value="ECO:0007669"/>
    <property type="project" value="InterPro"/>
</dbReference>
<evidence type="ECO:0000256" key="17">
    <source>
        <dbReference type="SAM" id="Phobius"/>
    </source>
</evidence>
<evidence type="ECO:0000259" key="19">
    <source>
        <dbReference type="SMART" id="SM00079"/>
    </source>
</evidence>
<keyword evidence="20" id="KW-1185">Reference proteome</keyword>
<dbReference type="CDD" id="cd13686">
    <property type="entry name" value="GluR_Plant"/>
    <property type="match status" value="1"/>
</dbReference>
<evidence type="ECO:0000256" key="6">
    <source>
        <dbReference type="ARBA" id="ARBA00022729"/>
    </source>
</evidence>
<evidence type="ECO:0000313" key="20">
    <source>
        <dbReference type="Proteomes" id="UP000189703"/>
    </source>
</evidence>
<dbReference type="Pfam" id="PF00060">
    <property type="entry name" value="Lig_chan"/>
    <property type="match status" value="1"/>
</dbReference>
<evidence type="ECO:0000256" key="16">
    <source>
        <dbReference type="SAM" id="MobiDB-lite"/>
    </source>
</evidence>
<dbReference type="OMA" id="IAVSDHM"/>
<dbReference type="InterPro" id="IPR001320">
    <property type="entry name" value="Iontro_rcpt_C"/>
</dbReference>
<keyword evidence="10" id="KW-0675">Receptor</keyword>
<evidence type="ECO:0000256" key="11">
    <source>
        <dbReference type="ARBA" id="ARBA00023180"/>
    </source>
</evidence>
<dbReference type="FunFam" id="3.40.190.10:FF:000195">
    <property type="entry name" value="Glutamate receptor 2.7"/>
    <property type="match status" value="1"/>
</dbReference>
<keyword evidence="12" id="KW-1071">Ligand-gated ion channel</keyword>
<feature type="compositionally biased region" description="Polar residues" evidence="16">
    <location>
        <begin position="1028"/>
        <end position="1042"/>
    </location>
</feature>
<comment type="subunit">
    <text evidence="3">May form heteromers.</text>
</comment>
<dbReference type="eggNOG" id="KOG1052">
    <property type="taxonomic scope" value="Eukaryota"/>
</dbReference>
<dbReference type="GO" id="GO:0015276">
    <property type="term" value="F:ligand-gated monoatomic ion channel activity"/>
    <property type="evidence" value="ECO:0000318"/>
    <property type="project" value="GO_Central"/>
</dbReference>
<keyword evidence="4" id="KW-0813">Transport</keyword>
<dbReference type="PIRSF" id="PIRSF037090">
    <property type="entry name" value="Iontro_Glu-like_rcpt_pln"/>
    <property type="match status" value="1"/>
</dbReference>
<keyword evidence="6 18" id="KW-0732">Signal</keyword>
<comment type="subcellular location">
    <subcellularLocation>
        <location evidence="1">Membrane</location>
        <topology evidence="1">Multi-pass membrane protein</topology>
    </subcellularLocation>
</comment>
<dbReference type="RefSeq" id="XP_010270778.2">
    <property type="nucleotide sequence ID" value="XM_010272476.2"/>
</dbReference>